<dbReference type="SUPFAM" id="SSF103473">
    <property type="entry name" value="MFS general substrate transporter"/>
    <property type="match status" value="1"/>
</dbReference>
<feature type="transmembrane region" description="Helical" evidence="1">
    <location>
        <begin position="272"/>
        <end position="293"/>
    </location>
</feature>
<keyword evidence="1" id="KW-0472">Membrane</keyword>
<feature type="transmembrane region" description="Helical" evidence="1">
    <location>
        <begin position="118"/>
        <end position="141"/>
    </location>
</feature>
<name>A0ABY3XLH7_9ACTN</name>
<accession>A0ABY3XLH7</accession>
<evidence type="ECO:0000313" key="3">
    <source>
        <dbReference type="Proteomes" id="UP001202244"/>
    </source>
</evidence>
<reference evidence="2 3" key="1">
    <citation type="journal article" date="2023" name="Microbiol. Spectr.">
        <title>Synergy between Genome Mining, Metabolomics, and Bioinformatics Uncovers Antibacterial Chlorinated Carbazole Alkaloids and Their Biosynthetic Gene Cluster from Streptomyces tubbatahanensis sp. nov., a Novel Actinomycete Isolated from Sulu Sea, Philippines.</title>
        <authorList>
            <person name="Tenebro C.P."/>
            <person name="Trono D.J.V.L."/>
            <person name="Balida L.A.P."/>
            <person name="Bayog L.K.A."/>
            <person name="Bruna J.R."/>
            <person name="Sabido E.M."/>
            <person name="Caspe D.P.C."/>
            <person name="de Los Santos E.L.C."/>
            <person name="Saludes J.P."/>
            <person name="Dalisay D.S."/>
        </authorList>
    </citation>
    <scope>NUCLEOTIDE SEQUENCE [LARGE SCALE GENOMIC DNA]</scope>
    <source>
        <strain evidence="2 3">DSD3025</strain>
    </source>
</reference>
<dbReference type="Gene3D" id="1.20.1250.20">
    <property type="entry name" value="MFS general substrate transporter like domains"/>
    <property type="match status" value="2"/>
</dbReference>
<feature type="transmembrane region" description="Helical" evidence="1">
    <location>
        <begin position="325"/>
        <end position="346"/>
    </location>
</feature>
<sequence length="415" mass="42461">MSDQGAFAARQLRRWRSAALSPTGRRRFAALALVLAAVNLRPAVTSLGPVLEETRAGLGMSAVTAGLLTSMPAACFALFGFAAPRLARRFGPGAVVASGVAALAAGLALRPLSADSVLFVALSVLALAGIAVTNVLLPVVVKQHFPHRVGAMTGLYSMALNLGASTSAAVTVPLARSFGDWRVGLGAWALLAAVAVPPWLALARDRTGAADSSRTAESSAPGGVAPTRLLGSPTAWALTVYFGLQATAAYVVIGWLPQIFRDAGLSAETAGLLFAVTSVLGVPLSFALSAVAGRLRHQSGIAVALGAFGLGGYFGLLASPASAPWLWAGLLGVANCSFPLALTMIGMRGRDGSTVVRLSAFAQSTGYLLSIPGPLLVGVLYEHTGGWRIPLVLMAVLMLPQLAAGFFAGRDRQIG</sequence>
<dbReference type="EMBL" id="CP093846">
    <property type="protein sequence ID" value="UNS95266.1"/>
    <property type="molecule type" value="Genomic_DNA"/>
</dbReference>
<dbReference type="PANTHER" id="PTHR23523">
    <property type="match status" value="1"/>
</dbReference>
<feature type="transmembrane region" description="Helical" evidence="1">
    <location>
        <begin position="58"/>
        <end position="81"/>
    </location>
</feature>
<evidence type="ECO:0000313" key="2">
    <source>
        <dbReference type="EMBL" id="UNS95266.1"/>
    </source>
</evidence>
<dbReference type="PANTHER" id="PTHR23523:SF2">
    <property type="entry name" value="2-NITROIMIDAZOLE TRANSPORTER"/>
    <property type="match status" value="1"/>
</dbReference>
<dbReference type="InterPro" id="IPR052524">
    <property type="entry name" value="MFS_Cyanate_Porter"/>
</dbReference>
<keyword evidence="1" id="KW-1133">Transmembrane helix</keyword>
<feature type="transmembrane region" description="Helical" evidence="1">
    <location>
        <begin position="153"/>
        <end position="175"/>
    </location>
</feature>
<dbReference type="CDD" id="cd17339">
    <property type="entry name" value="MFS_NIMT_CynX_like"/>
    <property type="match status" value="1"/>
</dbReference>
<feature type="transmembrane region" description="Helical" evidence="1">
    <location>
        <begin position="93"/>
        <end position="112"/>
    </location>
</feature>
<keyword evidence="1" id="KW-0812">Transmembrane</keyword>
<feature type="transmembrane region" description="Helical" evidence="1">
    <location>
        <begin position="238"/>
        <end position="260"/>
    </location>
</feature>
<feature type="transmembrane region" description="Helical" evidence="1">
    <location>
        <begin position="358"/>
        <end position="381"/>
    </location>
</feature>
<dbReference type="InterPro" id="IPR011701">
    <property type="entry name" value="MFS"/>
</dbReference>
<dbReference type="RefSeq" id="WP_242748724.1">
    <property type="nucleotide sequence ID" value="NZ_CP093846.1"/>
</dbReference>
<proteinExistence type="predicted"/>
<feature type="transmembrane region" description="Helical" evidence="1">
    <location>
        <begin position="181"/>
        <end position="202"/>
    </location>
</feature>
<evidence type="ECO:0000256" key="1">
    <source>
        <dbReference type="SAM" id="Phobius"/>
    </source>
</evidence>
<dbReference type="InterPro" id="IPR036259">
    <property type="entry name" value="MFS_trans_sf"/>
</dbReference>
<dbReference type="Pfam" id="PF07690">
    <property type="entry name" value="MFS_1"/>
    <property type="match status" value="1"/>
</dbReference>
<feature type="transmembrane region" description="Helical" evidence="1">
    <location>
        <begin position="387"/>
        <end position="409"/>
    </location>
</feature>
<protein>
    <submittedName>
        <fullName evidence="2">MFS transporter</fullName>
    </submittedName>
</protein>
<organism evidence="2 3">
    <name type="scientific">Streptomyces tubbatahanensis</name>
    <dbReference type="NCBI Taxonomy" id="2923272"/>
    <lineage>
        <taxon>Bacteria</taxon>
        <taxon>Bacillati</taxon>
        <taxon>Actinomycetota</taxon>
        <taxon>Actinomycetes</taxon>
        <taxon>Kitasatosporales</taxon>
        <taxon>Streptomycetaceae</taxon>
        <taxon>Streptomyces</taxon>
    </lineage>
</organism>
<gene>
    <name evidence="2" type="ORF">MMF93_01390</name>
</gene>
<keyword evidence="3" id="KW-1185">Reference proteome</keyword>
<dbReference type="Proteomes" id="UP001202244">
    <property type="component" value="Chromosome"/>
</dbReference>
<feature type="transmembrane region" description="Helical" evidence="1">
    <location>
        <begin position="300"/>
        <end position="319"/>
    </location>
</feature>